<dbReference type="PANTHER" id="PTHR23244">
    <property type="entry name" value="KELCH REPEAT DOMAIN"/>
    <property type="match status" value="1"/>
</dbReference>
<keyword evidence="3" id="KW-0963">Cytoplasm</keyword>
<evidence type="ECO:0000256" key="4">
    <source>
        <dbReference type="ARBA" id="ARBA00022737"/>
    </source>
</evidence>
<dbReference type="STRING" id="747525.W4KNZ7"/>
<comment type="subcellular location">
    <subcellularLocation>
        <location evidence="1">Cytoplasm</location>
    </subcellularLocation>
</comment>
<dbReference type="HOGENOM" id="CLU_002697_0_0_1"/>
<sequence>MPAPVAAAAAAATAAAPRPRGNSPNTNSPAPVGLLSQVAQQPQQQQSPPQQVFQQQQQQPTQQPQPQQQPQRPAYPWSARRLHLQAPVLLPPKPGAPAPPAPPAPSAPSPSPFPRYGHAIPATATAAGEIFLFGGLVREAALNDLYVFSTRDLSATLLQTTGETPAPRVGHACALVSSVLVVWGGDTKTDARARAGEKQDDSLYLLNLASREWTRVAVSGPGPVGRYGHAVTMVGSKFFVFGGQVDGEFLNDLWAFDLNSLKTKATWELYEPPPNTEKPARRTGHVCVTHGDKLIIFGGTDGQYHYNDTWVFDVATRRWSELQCIGFIPSPREGHAAAVVDDVIYVFGGRGVDGKDLGDLAAFKISNQRWYMFQNMGPSPSGRSGHAMASSGTRVFVLGGESYTATKPEDTTLIHVLDTKHIKYPDASKQAADRNGSRSSGRKPSIGTEAAAQQMQQQQQQQQQQQPQQTPPQQQQQQQPPSQAATNGPRSMSPTGQDPDDPRRAISPPNARGVKPAANGVAVQPFPVNGTRKPARPTREDDEGLGYGQDEGDAYASASEGGPVNQRALSPTAARAASPGAQGQGQGQQAPAPAQHANVASLMMSVNGPRSASPHVDRARSAEGYYPANGASPTANGFASPGGAPPVAVAVAAGAGPGGKPGSTGNVTADLIRDLKAKEAEAEAMRRRGAWMRVALAKAARAGFIYADVDAAEGPLEGDAGAGAGVEEPRVAEVVVSLKQLRARIQAGVVEQARSASDRIHEAERQRASAIQEAAYYRAKLAALEAASEGGVARLERERTAELERQLTVALSERAERERRAGELGDALAMQGALLAQAEARAQEASQHSEALEQAHVRTLREHTEMQERHEDVEAALRAHADRLLAQSSALEQKEADLAHAHAQLDELSVSRDQHVRALEQARTALLVATTRAEAVDEENQRTRQAAIALENELAELRGELEARTAEVETARVRLAEVENSWAKSREEADAFRALTTTGLGELLDTHRDLRGDEDRLTRGHAEKVQAVEAEAAALRAMLKDATARLEALHAELAHERRGAREGETEQMALRSQIVGLRAQLSNALADGGRLRKEVAVRDADVRQAGKAAADAELRLGMLRNYLAENDIVLDNDGLPANASAAANAASGDAAAAAAAAAMARVAELEARLEEFTRAQDKAERELQVVARQKRDAEAQVSSMSVQLDRLRSTQSPAMSARNGDEAHGGGEARAAEAERRLEETERSFKARLQQQEDDYRLALQLVKETERLNRRMKDELMKQRVMNTTLLSEVESLRGSPGASVDSSTRTRVNGRGTPMSDDGRASDSLRGQLIDAQRQTQRLVNENKDLRLRIDSLEKDLGHMRSNLVAAQRESDERLSRVEELEQDMERVQAALVIARGGHSETLLEQLSNENNSLKRENEQLSHKIGLLLEDDQQPVFGRGRPESGISLSDRPTSHASSENGMAYDHLTSELDDWQRQLSNSLTSRRPLSELESHFASSGSLQRPRS</sequence>
<organism evidence="8 9">
    <name type="scientific">Heterobasidion irregulare (strain TC 32-1)</name>
    <dbReference type="NCBI Taxonomy" id="747525"/>
    <lineage>
        <taxon>Eukaryota</taxon>
        <taxon>Fungi</taxon>
        <taxon>Dikarya</taxon>
        <taxon>Basidiomycota</taxon>
        <taxon>Agaricomycotina</taxon>
        <taxon>Agaricomycetes</taxon>
        <taxon>Russulales</taxon>
        <taxon>Bondarzewiaceae</taxon>
        <taxon>Heterobasidion</taxon>
        <taxon>Heterobasidion annosum species complex</taxon>
    </lineage>
</organism>
<dbReference type="GO" id="GO:0051285">
    <property type="term" value="C:cell cortex of cell tip"/>
    <property type="evidence" value="ECO:0007669"/>
    <property type="project" value="TreeGrafter"/>
</dbReference>
<feature type="compositionally biased region" description="Low complexity" evidence="7">
    <location>
        <begin position="40"/>
        <end position="72"/>
    </location>
</feature>
<feature type="compositionally biased region" description="Low complexity" evidence="7">
    <location>
        <begin position="450"/>
        <end position="485"/>
    </location>
</feature>
<evidence type="ECO:0000256" key="3">
    <source>
        <dbReference type="ARBA" id="ARBA00022490"/>
    </source>
</evidence>
<dbReference type="OrthoDB" id="45365at2759"/>
<feature type="compositionally biased region" description="Basic and acidic residues" evidence="7">
    <location>
        <begin position="425"/>
        <end position="436"/>
    </location>
</feature>
<feature type="region of interest" description="Disordered" evidence="7">
    <location>
        <begin position="1485"/>
        <end position="1508"/>
    </location>
</feature>
<feature type="region of interest" description="Disordered" evidence="7">
    <location>
        <begin position="1"/>
        <end position="75"/>
    </location>
</feature>
<dbReference type="FunFam" id="2.120.10.80:FF:000049">
    <property type="entry name" value="Cell polarity protein (Tea1)"/>
    <property type="match status" value="1"/>
</dbReference>
<evidence type="ECO:0000256" key="6">
    <source>
        <dbReference type="SAM" id="Coils"/>
    </source>
</evidence>
<feature type="compositionally biased region" description="Polar residues" evidence="7">
    <location>
        <begin position="1497"/>
        <end position="1508"/>
    </location>
</feature>
<accession>W4KNZ7</accession>
<feature type="compositionally biased region" description="Basic and acidic residues" evidence="7">
    <location>
        <begin position="1219"/>
        <end position="1243"/>
    </location>
</feature>
<dbReference type="SUPFAM" id="SSF117281">
    <property type="entry name" value="Kelch motif"/>
    <property type="match status" value="1"/>
</dbReference>
<feature type="compositionally biased region" description="Polar residues" evidence="7">
    <location>
        <begin position="486"/>
        <end position="496"/>
    </location>
</feature>
<feature type="compositionally biased region" description="Polar residues" evidence="7">
    <location>
        <begin position="1448"/>
        <end position="1462"/>
    </location>
</feature>
<proteinExistence type="predicted"/>
<reference evidence="8 9" key="1">
    <citation type="journal article" date="2012" name="New Phytol.">
        <title>Insight into trade-off between wood decay and parasitism from the genome of a fungal forest pathogen.</title>
        <authorList>
            <person name="Olson A."/>
            <person name="Aerts A."/>
            <person name="Asiegbu F."/>
            <person name="Belbahri L."/>
            <person name="Bouzid O."/>
            <person name="Broberg A."/>
            <person name="Canback B."/>
            <person name="Coutinho P.M."/>
            <person name="Cullen D."/>
            <person name="Dalman K."/>
            <person name="Deflorio G."/>
            <person name="van Diepen L.T."/>
            <person name="Dunand C."/>
            <person name="Duplessis S."/>
            <person name="Durling M."/>
            <person name="Gonthier P."/>
            <person name="Grimwood J."/>
            <person name="Fossdal C.G."/>
            <person name="Hansson D."/>
            <person name="Henrissat B."/>
            <person name="Hietala A."/>
            <person name="Himmelstrand K."/>
            <person name="Hoffmeister D."/>
            <person name="Hogberg N."/>
            <person name="James T.Y."/>
            <person name="Karlsson M."/>
            <person name="Kohler A."/>
            <person name="Kues U."/>
            <person name="Lee Y.H."/>
            <person name="Lin Y.C."/>
            <person name="Lind M."/>
            <person name="Lindquist E."/>
            <person name="Lombard V."/>
            <person name="Lucas S."/>
            <person name="Lunden K."/>
            <person name="Morin E."/>
            <person name="Murat C."/>
            <person name="Park J."/>
            <person name="Raffaello T."/>
            <person name="Rouze P."/>
            <person name="Salamov A."/>
            <person name="Schmutz J."/>
            <person name="Solheim H."/>
            <person name="Stahlberg J."/>
            <person name="Velez H."/>
            <person name="de Vries R.P."/>
            <person name="Wiebenga A."/>
            <person name="Woodward S."/>
            <person name="Yakovlev I."/>
            <person name="Garbelotto M."/>
            <person name="Martin F."/>
            <person name="Grigoriev I.V."/>
            <person name="Stenlid J."/>
        </authorList>
    </citation>
    <scope>NUCLEOTIDE SEQUENCE [LARGE SCALE GENOMIC DNA]</scope>
    <source>
        <strain evidence="8 9">TC 32-1</strain>
    </source>
</reference>
<feature type="compositionally biased region" description="Pro residues" evidence="7">
    <location>
        <begin position="89"/>
        <end position="113"/>
    </location>
</feature>
<dbReference type="Proteomes" id="UP000030671">
    <property type="component" value="Unassembled WGS sequence"/>
</dbReference>
<protein>
    <recommendedName>
        <fullName evidence="10">Tip elongation aberrant protein 1</fullName>
    </recommendedName>
</protein>
<feature type="region of interest" description="Disordered" evidence="7">
    <location>
        <begin position="1291"/>
        <end position="1324"/>
    </location>
</feature>
<keyword evidence="4" id="KW-0677">Repeat</keyword>
<feature type="compositionally biased region" description="Low complexity" evidence="7">
    <location>
        <begin position="571"/>
        <end position="595"/>
    </location>
</feature>
<evidence type="ECO:0000256" key="2">
    <source>
        <dbReference type="ARBA" id="ARBA00022441"/>
    </source>
</evidence>
<evidence type="ECO:0000313" key="8">
    <source>
        <dbReference type="EMBL" id="ETW87110.1"/>
    </source>
</evidence>
<evidence type="ECO:0000256" key="7">
    <source>
        <dbReference type="SAM" id="MobiDB-lite"/>
    </source>
</evidence>
<feature type="region of interest" description="Disordered" evidence="7">
    <location>
        <begin position="1434"/>
        <end position="1470"/>
    </location>
</feature>
<dbReference type="eggNOG" id="KOG0379">
    <property type="taxonomic scope" value="Eukaryota"/>
</dbReference>
<feature type="compositionally biased region" description="Low complexity" evidence="7">
    <location>
        <begin position="1"/>
        <end position="17"/>
    </location>
</feature>
<keyword evidence="9" id="KW-1185">Reference proteome</keyword>
<dbReference type="InterPro" id="IPR015915">
    <property type="entry name" value="Kelch-typ_b-propeller"/>
</dbReference>
<dbReference type="GeneID" id="20669322"/>
<name>W4KNZ7_HETIT</name>
<feature type="coiled-coil region" evidence="6">
    <location>
        <begin position="1025"/>
        <end position="1052"/>
    </location>
</feature>
<feature type="region of interest" description="Disordered" evidence="7">
    <location>
        <begin position="425"/>
        <end position="595"/>
    </location>
</feature>
<feature type="coiled-coil region" evidence="6">
    <location>
        <begin position="1331"/>
        <end position="1433"/>
    </location>
</feature>
<evidence type="ECO:0000256" key="5">
    <source>
        <dbReference type="ARBA" id="ARBA00023054"/>
    </source>
</evidence>
<dbReference type="Gene3D" id="2.120.10.80">
    <property type="entry name" value="Kelch-type beta propeller"/>
    <property type="match status" value="2"/>
</dbReference>
<dbReference type="EMBL" id="KI925454">
    <property type="protein sequence ID" value="ETW87110.1"/>
    <property type="molecule type" value="Genomic_DNA"/>
</dbReference>
<keyword evidence="2" id="KW-0880">Kelch repeat</keyword>
<dbReference type="Pfam" id="PF24681">
    <property type="entry name" value="Kelch_KLHDC2_KLHL20_DRC7"/>
    <property type="match status" value="1"/>
</dbReference>
<evidence type="ECO:0000256" key="1">
    <source>
        <dbReference type="ARBA" id="ARBA00004496"/>
    </source>
</evidence>
<dbReference type="RefSeq" id="XP_009541051.1">
    <property type="nucleotide sequence ID" value="XM_009542756.1"/>
</dbReference>
<dbReference type="PANTHER" id="PTHR23244:SF456">
    <property type="entry name" value="MULTIPLE EPIDERMAL GROWTH FACTOR-LIKE DOMAINS PROTEIN 8"/>
    <property type="match status" value="1"/>
</dbReference>
<dbReference type="InParanoid" id="W4KNZ7"/>
<dbReference type="GO" id="GO:0061245">
    <property type="term" value="P:establishment or maintenance of bipolar cell polarity"/>
    <property type="evidence" value="ECO:0007669"/>
    <property type="project" value="TreeGrafter"/>
</dbReference>
<evidence type="ECO:0008006" key="10">
    <source>
        <dbReference type="Google" id="ProtNLM"/>
    </source>
</evidence>
<feature type="region of interest" description="Disordered" evidence="7">
    <location>
        <begin position="88"/>
        <end position="114"/>
    </location>
</feature>
<keyword evidence="5 6" id="KW-0175">Coiled coil</keyword>
<evidence type="ECO:0000313" key="9">
    <source>
        <dbReference type="Proteomes" id="UP000030671"/>
    </source>
</evidence>
<feature type="region of interest" description="Disordered" evidence="7">
    <location>
        <begin position="1192"/>
        <end position="1243"/>
    </location>
</feature>
<gene>
    <name evidence="8" type="ORF">HETIRDRAFT_305377</name>
</gene>
<dbReference type="KEGG" id="hir:HETIRDRAFT_305377"/>
<feature type="coiled-coil region" evidence="6">
    <location>
        <begin position="891"/>
        <end position="981"/>
    </location>
</feature>